<dbReference type="STRING" id="1144275.COCOR_06894"/>
<dbReference type="EMBL" id="CP003389">
    <property type="protein sequence ID" value="AFE07203.1"/>
    <property type="molecule type" value="Genomic_DNA"/>
</dbReference>
<feature type="region of interest" description="Disordered" evidence="1">
    <location>
        <begin position="1"/>
        <end position="21"/>
    </location>
</feature>
<name>H8N138_CORCM</name>
<organism evidence="3 4">
    <name type="scientific">Corallococcus coralloides (strain ATCC 25202 / DSM 2259 / NBRC 100086 / M2)</name>
    <name type="common">Myxococcus coralloides</name>
    <dbReference type="NCBI Taxonomy" id="1144275"/>
    <lineage>
        <taxon>Bacteria</taxon>
        <taxon>Pseudomonadati</taxon>
        <taxon>Myxococcota</taxon>
        <taxon>Myxococcia</taxon>
        <taxon>Myxococcales</taxon>
        <taxon>Cystobacterineae</taxon>
        <taxon>Myxococcaceae</taxon>
        <taxon>Corallococcus</taxon>
    </lineage>
</organism>
<sequence>MDQEDQKAEQPSAEALEDERQEIEGRVIELVKALLPDTKSKVGSGMLASAALQEKAPEAGGVELSRATRLKELGFTSMDLTMLTFDVDEEWGLNLKDSYRDDYLTIGELCDLVLELRRKSSDGKAG</sequence>
<evidence type="ECO:0000259" key="2">
    <source>
        <dbReference type="PROSITE" id="PS50075"/>
    </source>
</evidence>
<reference evidence="3 4" key="1">
    <citation type="journal article" date="2012" name="J. Bacteriol.">
        <title>Complete Genome Sequence of the Fruiting Myxobacterium Corallococcus coralloides DSM 2259.</title>
        <authorList>
            <person name="Huntley S."/>
            <person name="Zhang Y."/>
            <person name="Treuner-Lange A."/>
            <person name="Kneip S."/>
            <person name="Sensen C.W."/>
            <person name="Sogaard-Andersen L."/>
        </authorList>
    </citation>
    <scope>NUCLEOTIDE SEQUENCE [LARGE SCALE GENOMIC DNA]</scope>
    <source>
        <strain evidence="4">ATCC 25202 / DSM 2259 / NBRC 100086 / M2</strain>
    </source>
</reference>
<dbReference type="SUPFAM" id="SSF47336">
    <property type="entry name" value="ACP-like"/>
    <property type="match status" value="1"/>
</dbReference>
<dbReference type="InParanoid" id="H8N138"/>
<dbReference type="KEGG" id="ccx:COCOR_06894"/>
<evidence type="ECO:0000313" key="3">
    <source>
        <dbReference type="EMBL" id="AFE07203.1"/>
    </source>
</evidence>
<keyword evidence="4" id="KW-1185">Reference proteome</keyword>
<evidence type="ECO:0000313" key="4">
    <source>
        <dbReference type="Proteomes" id="UP000007587"/>
    </source>
</evidence>
<dbReference type="PROSITE" id="PS50075">
    <property type="entry name" value="CARRIER"/>
    <property type="match status" value="1"/>
</dbReference>
<dbReference type="eggNOG" id="COG0236">
    <property type="taxonomic scope" value="Bacteria"/>
</dbReference>
<dbReference type="RefSeq" id="WP_014399679.1">
    <property type="nucleotide sequence ID" value="NC_017030.1"/>
</dbReference>
<dbReference type="Proteomes" id="UP000007587">
    <property type="component" value="Chromosome"/>
</dbReference>
<gene>
    <name evidence="3" type="ordered locus">COCOR_06894</name>
</gene>
<protein>
    <recommendedName>
        <fullName evidence="2">Carrier domain-containing protein</fullName>
    </recommendedName>
</protein>
<dbReference type="AlphaFoldDB" id="H8N138"/>
<proteinExistence type="predicted"/>
<dbReference type="HOGENOM" id="CLU_1977786_0_0_7"/>
<dbReference type="Gene3D" id="1.10.1200.10">
    <property type="entry name" value="ACP-like"/>
    <property type="match status" value="1"/>
</dbReference>
<accession>H8N138</accession>
<feature type="domain" description="Carrier" evidence="2">
    <location>
        <begin position="42"/>
        <end position="117"/>
    </location>
</feature>
<evidence type="ECO:0000256" key="1">
    <source>
        <dbReference type="SAM" id="MobiDB-lite"/>
    </source>
</evidence>
<reference evidence="4" key="2">
    <citation type="submission" date="2012-03" db="EMBL/GenBank/DDBJ databases">
        <title>Genome sequence of the fruiting myxobacterium Corallococcus coralloides DSM 2259.</title>
        <authorList>
            <person name="Huntley S."/>
            <person name="Zhang Y."/>
            <person name="Treuner-Lange A."/>
            <person name="Sensen C.W."/>
            <person name="Sogaard-Andersen L."/>
        </authorList>
    </citation>
    <scope>NUCLEOTIDE SEQUENCE [LARGE SCALE GENOMIC DNA]</scope>
    <source>
        <strain evidence="4">ATCC 25202 / DSM 2259 / NBRC 100086 / M2</strain>
    </source>
</reference>
<dbReference type="InterPro" id="IPR009081">
    <property type="entry name" value="PP-bd_ACP"/>
</dbReference>
<dbReference type="InterPro" id="IPR036736">
    <property type="entry name" value="ACP-like_sf"/>
</dbReference>